<keyword evidence="2" id="KW-1185">Reference proteome</keyword>
<dbReference type="AlphaFoldDB" id="A0A1Y0IDN7"/>
<reference evidence="1 2" key="1">
    <citation type="submission" date="2017-05" db="EMBL/GenBank/DDBJ databases">
        <title>Genomic insights into alkan degradation activity of Oleiphilus messinensis.</title>
        <authorList>
            <person name="Kozyavkin S.A."/>
            <person name="Slesarev A.I."/>
            <person name="Golyshin P.N."/>
            <person name="Korzhenkov A."/>
            <person name="Golyshina O.N."/>
            <person name="Toshchakov S.V."/>
        </authorList>
    </citation>
    <scope>NUCLEOTIDE SEQUENCE [LARGE SCALE GENOMIC DNA]</scope>
    <source>
        <strain evidence="1 2">ME102</strain>
    </source>
</reference>
<gene>
    <name evidence="1" type="ORF">OLMES_4264</name>
</gene>
<dbReference type="OrthoDB" id="5616307at2"/>
<dbReference type="InterPro" id="IPR009749">
    <property type="entry name" value="DUF1315"/>
</dbReference>
<dbReference type="EMBL" id="CP021425">
    <property type="protein sequence ID" value="ARU58279.1"/>
    <property type="molecule type" value="Genomic_DNA"/>
</dbReference>
<sequence length="86" mass="10027">MKLENLIRSITPEIYTNLKTALELGRWPDGTKLTREQKEHCMQAIMHYENLHDFSEGERLGFIDRSKKEAQDEAQILSIPDSKTTH</sequence>
<organism evidence="1 2">
    <name type="scientific">Oleiphilus messinensis</name>
    <dbReference type="NCBI Taxonomy" id="141451"/>
    <lineage>
        <taxon>Bacteria</taxon>
        <taxon>Pseudomonadati</taxon>
        <taxon>Pseudomonadota</taxon>
        <taxon>Gammaproteobacteria</taxon>
        <taxon>Oceanospirillales</taxon>
        <taxon>Oleiphilaceae</taxon>
        <taxon>Oleiphilus</taxon>
    </lineage>
</organism>
<evidence type="ECO:0008006" key="3">
    <source>
        <dbReference type="Google" id="ProtNLM"/>
    </source>
</evidence>
<dbReference type="Pfam" id="PF07023">
    <property type="entry name" value="DUF1315"/>
    <property type="match status" value="1"/>
</dbReference>
<dbReference type="Proteomes" id="UP000196027">
    <property type="component" value="Chromosome"/>
</dbReference>
<name>A0A1Y0IDN7_9GAMM</name>
<protein>
    <recommendedName>
        <fullName evidence="3">DUF1315 domain-containing protein</fullName>
    </recommendedName>
</protein>
<dbReference type="KEGG" id="ome:OLMES_4264"/>
<evidence type="ECO:0000313" key="1">
    <source>
        <dbReference type="EMBL" id="ARU58279.1"/>
    </source>
</evidence>
<dbReference type="RefSeq" id="WP_087463076.1">
    <property type="nucleotide sequence ID" value="NZ_CP021425.1"/>
</dbReference>
<proteinExistence type="predicted"/>
<evidence type="ECO:0000313" key="2">
    <source>
        <dbReference type="Proteomes" id="UP000196027"/>
    </source>
</evidence>
<accession>A0A1Y0IDN7</accession>